<dbReference type="PROSITE" id="PS50110">
    <property type="entry name" value="RESPONSE_REGULATORY"/>
    <property type="match status" value="1"/>
</dbReference>
<keyword evidence="8" id="KW-0472">Membrane</keyword>
<evidence type="ECO:0000256" key="5">
    <source>
        <dbReference type="ARBA" id="ARBA00023125"/>
    </source>
</evidence>
<evidence type="ECO:0000313" key="14">
    <source>
        <dbReference type="Proteomes" id="UP000307140"/>
    </source>
</evidence>
<dbReference type="Pfam" id="PF12833">
    <property type="entry name" value="HTH_18"/>
    <property type="match status" value="1"/>
</dbReference>
<dbReference type="SMART" id="SM00448">
    <property type="entry name" value="REC"/>
    <property type="match status" value="1"/>
</dbReference>
<keyword evidence="8" id="KW-1133">Transmembrane helix</keyword>
<dbReference type="Gene3D" id="3.30.565.10">
    <property type="entry name" value="Histidine kinase-like ATPase, C-terminal domain"/>
    <property type="match status" value="1"/>
</dbReference>
<dbReference type="SUPFAM" id="SSF55874">
    <property type="entry name" value="ATPase domain of HSP90 chaperone/DNA topoisomerase II/histidine kinase"/>
    <property type="match status" value="1"/>
</dbReference>
<evidence type="ECO:0000256" key="8">
    <source>
        <dbReference type="SAM" id="Phobius"/>
    </source>
</evidence>
<dbReference type="InterPro" id="IPR011123">
    <property type="entry name" value="Y_Y_Y"/>
</dbReference>
<keyword evidence="3 7" id="KW-0597">Phosphoprotein</keyword>
<dbReference type="Pfam" id="PF02518">
    <property type="entry name" value="HATPase_c"/>
    <property type="match status" value="1"/>
</dbReference>
<dbReference type="PANTHER" id="PTHR43547:SF2">
    <property type="entry name" value="HYBRID SIGNAL TRANSDUCTION HISTIDINE KINASE C"/>
    <property type="match status" value="1"/>
</dbReference>
<dbReference type="InterPro" id="IPR015943">
    <property type="entry name" value="WD40/YVTN_repeat-like_dom_sf"/>
</dbReference>
<name>A0A5S3N163_9FLAO</name>
<keyword evidence="4" id="KW-0805">Transcription regulation</keyword>
<dbReference type="InterPro" id="IPR036890">
    <property type="entry name" value="HATPase_C_sf"/>
</dbReference>
<dbReference type="InterPro" id="IPR018062">
    <property type="entry name" value="HTH_AraC-typ_CS"/>
</dbReference>
<evidence type="ECO:0000259" key="12">
    <source>
        <dbReference type="PROSITE" id="PS50110"/>
    </source>
</evidence>
<dbReference type="RefSeq" id="WP_138536790.1">
    <property type="nucleotide sequence ID" value="NZ_VANR01000006.1"/>
</dbReference>
<dbReference type="Proteomes" id="UP000307140">
    <property type="component" value="Unassembled WGS sequence"/>
</dbReference>
<dbReference type="SUPFAM" id="SSF47384">
    <property type="entry name" value="Homodimeric domain of signal transducing histidine kinase"/>
    <property type="match status" value="1"/>
</dbReference>
<dbReference type="InterPro" id="IPR035986">
    <property type="entry name" value="PKD_dom_sf"/>
</dbReference>
<reference evidence="13 14" key="1">
    <citation type="submission" date="2019-05" db="EMBL/GenBank/DDBJ databases">
        <title>Polaribacter aestuariivivens sp. nov., isolated from a tidal flat.</title>
        <authorList>
            <person name="Yoon J.-H."/>
        </authorList>
    </citation>
    <scope>NUCLEOTIDE SEQUENCE [LARGE SCALE GENOMIC DNA]</scope>
    <source>
        <strain evidence="13 14">DBTF-3</strain>
    </source>
</reference>
<evidence type="ECO:0000259" key="11">
    <source>
        <dbReference type="PROSITE" id="PS50109"/>
    </source>
</evidence>
<dbReference type="InterPro" id="IPR018060">
    <property type="entry name" value="HTH_AraC"/>
</dbReference>
<feature type="domain" description="Response regulatory" evidence="12">
    <location>
        <begin position="1046"/>
        <end position="1161"/>
    </location>
</feature>
<organism evidence="13 14">
    <name type="scientific">Polaribacter aestuariivivens</name>
    <dbReference type="NCBI Taxonomy" id="2304626"/>
    <lineage>
        <taxon>Bacteria</taxon>
        <taxon>Pseudomonadati</taxon>
        <taxon>Bacteroidota</taxon>
        <taxon>Flavobacteriia</taxon>
        <taxon>Flavobacteriales</taxon>
        <taxon>Flavobacteriaceae</taxon>
    </lineage>
</organism>
<dbReference type="Gene3D" id="2.130.10.10">
    <property type="entry name" value="YVTN repeat-like/Quinoprotein amine dehydrogenase"/>
    <property type="match status" value="2"/>
</dbReference>
<dbReference type="InterPro" id="IPR005467">
    <property type="entry name" value="His_kinase_dom"/>
</dbReference>
<keyword evidence="14" id="KW-1185">Reference proteome</keyword>
<feature type="domain" description="Histidine kinase" evidence="11">
    <location>
        <begin position="797"/>
        <end position="1014"/>
    </location>
</feature>
<dbReference type="Pfam" id="PF00512">
    <property type="entry name" value="HisKA"/>
    <property type="match status" value="1"/>
</dbReference>
<protein>
    <recommendedName>
        <fullName evidence="2">histidine kinase</fullName>
        <ecNumber evidence="2">2.7.13.3</ecNumber>
    </recommendedName>
</protein>
<dbReference type="PANTHER" id="PTHR43547">
    <property type="entry name" value="TWO-COMPONENT HISTIDINE KINASE"/>
    <property type="match status" value="1"/>
</dbReference>
<gene>
    <name evidence="13" type="ORF">FDT66_11820</name>
</gene>
<evidence type="ECO:0000256" key="4">
    <source>
        <dbReference type="ARBA" id="ARBA00023015"/>
    </source>
</evidence>
<dbReference type="GO" id="GO:0000155">
    <property type="term" value="F:phosphorelay sensor kinase activity"/>
    <property type="evidence" value="ECO:0007669"/>
    <property type="project" value="InterPro"/>
</dbReference>
<keyword evidence="5" id="KW-0238">DNA-binding</keyword>
<feature type="modified residue" description="4-aspartylphosphate" evidence="7">
    <location>
        <position position="1094"/>
    </location>
</feature>
<comment type="catalytic activity">
    <reaction evidence="1">
        <text>ATP + protein L-histidine = ADP + protein N-phospho-L-histidine.</text>
        <dbReference type="EC" id="2.7.13.3"/>
    </reaction>
</comment>
<dbReference type="PROSITE" id="PS50109">
    <property type="entry name" value="HIS_KIN"/>
    <property type="match status" value="1"/>
</dbReference>
<feature type="signal peptide" evidence="9">
    <location>
        <begin position="1"/>
        <end position="19"/>
    </location>
</feature>
<dbReference type="GO" id="GO:0043565">
    <property type="term" value="F:sequence-specific DNA binding"/>
    <property type="evidence" value="ECO:0007669"/>
    <property type="project" value="InterPro"/>
</dbReference>
<dbReference type="FunFam" id="2.60.40.10:FF:000791">
    <property type="entry name" value="Two-component system sensor histidine kinase/response regulator"/>
    <property type="match status" value="1"/>
</dbReference>
<evidence type="ECO:0000313" key="13">
    <source>
        <dbReference type="EMBL" id="TMM29068.1"/>
    </source>
</evidence>
<feature type="domain" description="HTH araC/xylS-type" evidence="10">
    <location>
        <begin position="1193"/>
        <end position="1292"/>
    </location>
</feature>
<dbReference type="Gene3D" id="1.10.287.130">
    <property type="match status" value="1"/>
</dbReference>
<dbReference type="InterPro" id="IPR013783">
    <property type="entry name" value="Ig-like_fold"/>
</dbReference>
<dbReference type="InterPro" id="IPR009057">
    <property type="entry name" value="Homeodomain-like_sf"/>
</dbReference>
<dbReference type="InterPro" id="IPR003594">
    <property type="entry name" value="HATPase_dom"/>
</dbReference>
<dbReference type="InterPro" id="IPR004358">
    <property type="entry name" value="Sig_transdc_His_kin-like_C"/>
</dbReference>
<dbReference type="SMART" id="SM00342">
    <property type="entry name" value="HTH_ARAC"/>
    <property type="match status" value="1"/>
</dbReference>
<dbReference type="OrthoDB" id="358279at2"/>
<dbReference type="SMART" id="SM00388">
    <property type="entry name" value="HisKA"/>
    <property type="match status" value="1"/>
</dbReference>
<accession>A0A5S3N163</accession>
<dbReference type="PROSITE" id="PS01124">
    <property type="entry name" value="HTH_ARAC_FAMILY_2"/>
    <property type="match status" value="1"/>
</dbReference>
<dbReference type="EMBL" id="VANR01000006">
    <property type="protein sequence ID" value="TMM29068.1"/>
    <property type="molecule type" value="Genomic_DNA"/>
</dbReference>
<evidence type="ECO:0000256" key="7">
    <source>
        <dbReference type="PROSITE-ProRule" id="PRU00169"/>
    </source>
</evidence>
<dbReference type="SUPFAM" id="SSF63829">
    <property type="entry name" value="Calcium-dependent phosphotriesterase"/>
    <property type="match status" value="2"/>
</dbReference>
<sequence>MKFKLFSFCFLFVSLFSKAQNSYEFLQLSGENVSTQSITYAIKQDKIGNLWIASEEGVLKHNSNYYKIYNTYNGLPESLNNRATEVFIDSDNNVWVGFENGLCFYNKDLDKFELIENSKNISPSLITSIREKNKNIWVGGFNGLWNYNSETKKLSRFITNISVETFLFFENHILIGSTKGLYIVNLDESLKKAVKLDTFNEKVSFIGEINNQILVGTKSGNIYQFNKTSKTASLIPLKKQFSSPITDIIESEHKITIATDGDGIYETDKNYAIINHFSEDTNNQNSISSNGVYDLEKSNENILWIATYGGGINYLNNNRQPFKKIQHRLNDKNSLVANFTRAIAIDKNENLWFGTKKGISIWNRKNNSWKHIQQLSSKNNSTEDIVLALEPDDDFMWIGTYNKGLFKVNVNTLKIINFNSFFSEKKLLDKIYVIHKDKKGNIWIGGIEKDLAMISPNNEIKTYPIQQIKSIIESNSGEILASGRNGVYKIFPQKENFILIDELSPNKKRLAYSTVNAVLEKGNNQLLIATNGAGLIFFDKKTKAIKKLNVNSGMPSDIVQGILMDRNDKIWASTTKGLAEIKISNKDTIIEILDKKDGLSSTEYNYGSFQKLNDSLLAFGGVDGVTIFNPEKIINKNYKPKLVFDEFKLFNKTINPSEAPLKKHINETDEITLKSFENSIQLKFTAILHSSPSKMKYSWKLEGFNDNWTELTPNNTATYTNLESGNYVFKVRAYNKYGSLSEEKSIKINILSPWWSTPFAFFVYGVLIITLFFTIIHFTKVIVTKKNAEEQIDFFNNITHEIKTPLTILLSSLETITNNNDEDVKESNNRIKGTVKRINSLFEQMLNFHRVTSKDSFFQEVSKIDLSKYFEKRIHNFIPLTQDRNLKITLKNNWPNEIFYFYKDAFDKIILNLLSNAIKYSFDNKEIIVNVEKTAKGFLKIDIIDEGLGIPKDQQKFILNRYYRARNAINSQRQGTGLGLIMTKKMVEKAGGNISFKSEENKGTTFTVLLRNLAVLYKETAINDQVLYQKLIEEDQTEIDTYSDAKILIAEDNDELRNLLVNSLGNYFQVYEAKNGKEGLEITSQIFPDIVLTDLIMPEMDGMEMSRRIKEDINLNHIPVFMLTVLQNSTQKLESIESGVSEYIQKPIDMQFLLAKIINTLKFQRRLREKYVHDTDSENANLFRNKNDQEFLENLENKIIENIENNSFSVHDLSSSFGMSRTSLYMKLKNLLDLSPQDFIIRTKLKHAKNLLIEGDLSIKEVAYSSGFSNPKYFSTSFKKYYNQTPSGFIDSLKK</sequence>
<evidence type="ECO:0000259" key="10">
    <source>
        <dbReference type="PROSITE" id="PS01124"/>
    </source>
</evidence>
<proteinExistence type="predicted"/>
<dbReference type="InterPro" id="IPR036097">
    <property type="entry name" value="HisK_dim/P_sf"/>
</dbReference>
<dbReference type="SUPFAM" id="SSF49299">
    <property type="entry name" value="PKD domain"/>
    <property type="match status" value="1"/>
</dbReference>
<dbReference type="SMART" id="SM00387">
    <property type="entry name" value="HATPase_c"/>
    <property type="match status" value="1"/>
</dbReference>
<keyword evidence="8" id="KW-0812">Transmembrane</keyword>
<dbReference type="CDD" id="cd00082">
    <property type="entry name" value="HisKA"/>
    <property type="match status" value="1"/>
</dbReference>
<feature type="transmembrane region" description="Helical" evidence="8">
    <location>
        <begin position="754"/>
        <end position="776"/>
    </location>
</feature>
<evidence type="ECO:0000256" key="3">
    <source>
        <dbReference type="ARBA" id="ARBA00022553"/>
    </source>
</evidence>
<feature type="chain" id="PRO_5024446838" description="histidine kinase" evidence="9">
    <location>
        <begin position="20"/>
        <end position="1295"/>
    </location>
</feature>
<comment type="caution">
    <text evidence="13">The sequence shown here is derived from an EMBL/GenBank/DDBJ whole genome shotgun (WGS) entry which is preliminary data.</text>
</comment>
<evidence type="ECO:0000256" key="9">
    <source>
        <dbReference type="SAM" id="SignalP"/>
    </source>
</evidence>
<dbReference type="InterPro" id="IPR011006">
    <property type="entry name" value="CheY-like_superfamily"/>
</dbReference>
<evidence type="ECO:0000256" key="1">
    <source>
        <dbReference type="ARBA" id="ARBA00000085"/>
    </source>
</evidence>
<dbReference type="PROSITE" id="PS00041">
    <property type="entry name" value="HTH_ARAC_FAMILY_1"/>
    <property type="match status" value="1"/>
</dbReference>
<evidence type="ECO:0000256" key="2">
    <source>
        <dbReference type="ARBA" id="ARBA00012438"/>
    </source>
</evidence>
<dbReference type="InterPro" id="IPR003661">
    <property type="entry name" value="HisK_dim/P_dom"/>
</dbReference>
<keyword evidence="6" id="KW-0804">Transcription</keyword>
<dbReference type="Pfam" id="PF00072">
    <property type="entry name" value="Response_reg"/>
    <property type="match status" value="1"/>
</dbReference>
<dbReference type="GO" id="GO:0003700">
    <property type="term" value="F:DNA-binding transcription factor activity"/>
    <property type="evidence" value="ECO:0007669"/>
    <property type="project" value="InterPro"/>
</dbReference>
<dbReference type="EC" id="2.7.13.3" evidence="2"/>
<dbReference type="Gene3D" id="2.60.40.10">
    <property type="entry name" value="Immunoglobulins"/>
    <property type="match status" value="1"/>
</dbReference>
<dbReference type="InterPro" id="IPR001789">
    <property type="entry name" value="Sig_transdc_resp-reg_receiver"/>
</dbReference>
<dbReference type="PRINTS" id="PR00344">
    <property type="entry name" value="BCTRLSENSOR"/>
</dbReference>
<dbReference type="SUPFAM" id="SSF52172">
    <property type="entry name" value="CheY-like"/>
    <property type="match status" value="1"/>
</dbReference>
<keyword evidence="9" id="KW-0732">Signal</keyword>
<dbReference type="Gene3D" id="3.40.50.2300">
    <property type="match status" value="1"/>
</dbReference>
<dbReference type="SUPFAM" id="SSF46689">
    <property type="entry name" value="Homeodomain-like"/>
    <property type="match status" value="1"/>
</dbReference>
<dbReference type="CDD" id="cd00146">
    <property type="entry name" value="PKD"/>
    <property type="match status" value="1"/>
</dbReference>
<dbReference type="Pfam" id="PF07495">
    <property type="entry name" value="Y_Y_Y"/>
    <property type="match status" value="1"/>
</dbReference>
<evidence type="ECO:0000256" key="6">
    <source>
        <dbReference type="ARBA" id="ARBA00023163"/>
    </source>
</evidence>
<dbReference type="Gene3D" id="1.10.10.60">
    <property type="entry name" value="Homeodomain-like"/>
    <property type="match status" value="1"/>
</dbReference>